<dbReference type="AlphaFoldDB" id="A0A2S6IDL6"/>
<dbReference type="RefSeq" id="WP_211291240.1">
    <property type="nucleotide sequence ID" value="NZ_PTJD01000015.1"/>
</dbReference>
<dbReference type="InterPro" id="IPR051321">
    <property type="entry name" value="PHA/PHB_synthase"/>
</dbReference>
<dbReference type="SUPFAM" id="SSF53474">
    <property type="entry name" value="alpha/beta-Hydrolases"/>
    <property type="match status" value="1"/>
</dbReference>
<evidence type="ECO:0000256" key="2">
    <source>
        <dbReference type="ARBA" id="ARBA00023315"/>
    </source>
</evidence>
<dbReference type="InterPro" id="IPR010941">
    <property type="entry name" value="PhaC_N"/>
</dbReference>
<gene>
    <name evidence="6" type="ORF">CLV92_11558</name>
</gene>
<dbReference type="PANTHER" id="PTHR36837">
    <property type="entry name" value="POLY(3-HYDROXYALKANOATE) POLYMERASE SUBUNIT PHAC"/>
    <property type="match status" value="1"/>
</dbReference>
<sequence length="593" mass="65824">MSADSTSKGPDAGAQSRRSPYDEWREKLEEALDAATEGFPGSDYVGQLDPASFGPAVAEFTKRLASSPTRTSAAFLRYAADVTEAVSAGVLRAGGQDAEGPVSEVPRDKRFADPAWEQNPWYWALRQQHLLLERLSQELLESTELEGSQRAKTEFLLRQLLDASAPTNTLLGNPAALRKAFETGGQSLAKGARNFLDDLATNGGQPRQTVPGQFEVGRDLAATPGEVVFRNELMELIQYSPQTEQVREIPLLFSPPWINKFYMMDLAPGRSLVEWAVQQGLTVFVISYRNPDESMRGIRMDDYLVSGPRQAIDVIQDITGAEAVNVIGLCLGGTLTMATLAYLATVGDRRVRTGTLLNTLIDFSEPGVLGVFTDEATVERLERRMEKSGFLPGADMRATFDLLRSNDLIWNYVVNNWLMGEEPKAFDLLAWNADSTRMPAGMHSFYLRSCYLENQLARGVMELDGKELDLGAVTEDLYFVAAEQDHIAPWKSVYKGALLPKGDVRFVLTNSGHIAGVVNPPNPKSRHWVLDGAELPRDPDVWRSQAVESPRSWWEDWTPWISERSGELREPPPMGSERYPALEPAPGTYVHER</sequence>
<proteinExistence type="predicted"/>
<evidence type="ECO:0000259" key="4">
    <source>
        <dbReference type="Pfam" id="PF00561"/>
    </source>
</evidence>
<accession>A0A2S6IDL6</accession>
<evidence type="ECO:0000313" key="7">
    <source>
        <dbReference type="Proteomes" id="UP000239485"/>
    </source>
</evidence>
<dbReference type="GO" id="GO:0042619">
    <property type="term" value="P:poly-hydroxybutyrate biosynthetic process"/>
    <property type="evidence" value="ECO:0007669"/>
    <property type="project" value="InterPro"/>
</dbReference>
<dbReference type="InterPro" id="IPR000073">
    <property type="entry name" value="AB_hydrolase_1"/>
</dbReference>
<protein>
    <submittedName>
        <fullName evidence="6">Polyhydroxyalkanoate synthase</fullName>
    </submittedName>
</protein>
<reference evidence="6 7" key="1">
    <citation type="submission" date="2018-02" db="EMBL/GenBank/DDBJ databases">
        <title>Genomic Encyclopedia of Archaeal and Bacterial Type Strains, Phase II (KMG-II): from individual species to whole genera.</title>
        <authorList>
            <person name="Goeker M."/>
        </authorList>
    </citation>
    <scope>NUCLEOTIDE SEQUENCE [LARGE SCALE GENOMIC DNA]</scope>
    <source>
        <strain evidence="6 7">DSM 22857</strain>
    </source>
</reference>
<feature type="domain" description="AB hydrolase-1" evidence="4">
    <location>
        <begin position="279"/>
        <end position="519"/>
    </location>
</feature>
<comment type="caution">
    <text evidence="6">The sequence shown here is derived from an EMBL/GenBank/DDBJ whole genome shotgun (WGS) entry which is preliminary data.</text>
</comment>
<dbReference type="Gene3D" id="3.40.50.1820">
    <property type="entry name" value="alpha/beta hydrolase"/>
    <property type="match status" value="1"/>
</dbReference>
<evidence type="ECO:0000256" key="1">
    <source>
        <dbReference type="ARBA" id="ARBA00022679"/>
    </source>
</evidence>
<keyword evidence="2" id="KW-0012">Acyltransferase</keyword>
<dbReference type="EMBL" id="PTJD01000015">
    <property type="protein sequence ID" value="PPK92312.1"/>
    <property type="molecule type" value="Genomic_DNA"/>
</dbReference>
<dbReference type="InterPro" id="IPR029058">
    <property type="entry name" value="AB_hydrolase_fold"/>
</dbReference>
<dbReference type="Pfam" id="PF07167">
    <property type="entry name" value="PhaC_N"/>
    <property type="match status" value="1"/>
</dbReference>
<name>A0A2S6IDL6_9ACTN</name>
<feature type="domain" description="Poly-beta-hydroxybutyrate polymerase N-terminal" evidence="5">
    <location>
        <begin position="107"/>
        <end position="276"/>
    </location>
</feature>
<keyword evidence="7" id="KW-1185">Reference proteome</keyword>
<dbReference type="GO" id="GO:0016746">
    <property type="term" value="F:acyltransferase activity"/>
    <property type="evidence" value="ECO:0007669"/>
    <property type="project" value="UniProtKB-KW"/>
</dbReference>
<dbReference type="Pfam" id="PF00561">
    <property type="entry name" value="Abhydrolase_1"/>
    <property type="match status" value="1"/>
</dbReference>
<feature type="region of interest" description="Disordered" evidence="3">
    <location>
        <begin position="564"/>
        <end position="593"/>
    </location>
</feature>
<evidence type="ECO:0000259" key="5">
    <source>
        <dbReference type="Pfam" id="PF07167"/>
    </source>
</evidence>
<evidence type="ECO:0000256" key="3">
    <source>
        <dbReference type="SAM" id="MobiDB-lite"/>
    </source>
</evidence>
<feature type="region of interest" description="Disordered" evidence="3">
    <location>
        <begin position="1"/>
        <end position="24"/>
    </location>
</feature>
<keyword evidence="1" id="KW-0808">Transferase</keyword>
<dbReference type="Proteomes" id="UP000239485">
    <property type="component" value="Unassembled WGS sequence"/>
</dbReference>
<organism evidence="6 7">
    <name type="scientific">Kineococcus xinjiangensis</name>
    <dbReference type="NCBI Taxonomy" id="512762"/>
    <lineage>
        <taxon>Bacteria</taxon>
        <taxon>Bacillati</taxon>
        <taxon>Actinomycetota</taxon>
        <taxon>Actinomycetes</taxon>
        <taxon>Kineosporiales</taxon>
        <taxon>Kineosporiaceae</taxon>
        <taxon>Kineococcus</taxon>
    </lineage>
</organism>
<dbReference type="PANTHER" id="PTHR36837:SF5">
    <property type="entry name" value="POLY-3-HYDROXYBUTYRATE SYNTHASE"/>
    <property type="match status" value="1"/>
</dbReference>
<evidence type="ECO:0000313" key="6">
    <source>
        <dbReference type="EMBL" id="PPK92312.1"/>
    </source>
</evidence>